<proteinExistence type="predicted"/>
<gene>
    <name evidence="2" type="ORF">Mal52_46750</name>
</gene>
<feature type="transmembrane region" description="Helical" evidence="1">
    <location>
        <begin position="46"/>
        <end position="67"/>
    </location>
</feature>
<keyword evidence="3" id="KW-1185">Reference proteome</keyword>
<feature type="transmembrane region" description="Helical" evidence="1">
    <location>
        <begin position="74"/>
        <end position="92"/>
    </location>
</feature>
<organism evidence="2 3">
    <name type="scientific">Symmachiella dynata</name>
    <dbReference type="NCBI Taxonomy" id="2527995"/>
    <lineage>
        <taxon>Bacteria</taxon>
        <taxon>Pseudomonadati</taxon>
        <taxon>Planctomycetota</taxon>
        <taxon>Planctomycetia</taxon>
        <taxon>Planctomycetales</taxon>
        <taxon>Planctomycetaceae</taxon>
        <taxon>Symmachiella</taxon>
    </lineage>
</organism>
<keyword evidence="1" id="KW-0812">Transmembrane</keyword>
<dbReference type="AlphaFoldDB" id="A0A517ZUS6"/>
<evidence type="ECO:0000313" key="2">
    <source>
        <dbReference type="EMBL" id="QDU46176.1"/>
    </source>
</evidence>
<evidence type="ECO:0008006" key="4">
    <source>
        <dbReference type="Google" id="ProtNLM"/>
    </source>
</evidence>
<keyword evidence="1" id="KW-0472">Membrane</keyword>
<dbReference type="EMBL" id="CP036276">
    <property type="protein sequence ID" value="QDU46176.1"/>
    <property type="molecule type" value="Genomic_DNA"/>
</dbReference>
<keyword evidence="1" id="KW-1133">Transmembrane helix</keyword>
<dbReference type="Proteomes" id="UP000319383">
    <property type="component" value="Chromosome"/>
</dbReference>
<evidence type="ECO:0000313" key="3">
    <source>
        <dbReference type="Proteomes" id="UP000319383"/>
    </source>
</evidence>
<feature type="transmembrane region" description="Helical" evidence="1">
    <location>
        <begin position="112"/>
        <end position="130"/>
    </location>
</feature>
<accession>A0A517ZUS6</accession>
<dbReference type="KEGG" id="sdyn:Mal52_46750"/>
<name>A0A517ZUS6_9PLAN</name>
<sequence>MLVCHEVECVFHWFGLPTSLRSNTVCSSPCYLRTTVSFEKIKQMSFLEILVLLLIAGICGGLAQALCGYSRGGCLISIVIGFIGAFLGTWLARLAELPEMFAITIGDTTFPILWSIIGGALFAAIIGFITQRPSK</sequence>
<evidence type="ECO:0000256" key="1">
    <source>
        <dbReference type="SAM" id="Phobius"/>
    </source>
</evidence>
<protein>
    <recommendedName>
        <fullName evidence="4">Transglycosylase associated protein</fullName>
    </recommendedName>
</protein>
<reference evidence="2 3" key="1">
    <citation type="submission" date="2019-02" db="EMBL/GenBank/DDBJ databases">
        <title>Deep-cultivation of Planctomycetes and their phenomic and genomic characterization uncovers novel biology.</title>
        <authorList>
            <person name="Wiegand S."/>
            <person name="Jogler M."/>
            <person name="Boedeker C."/>
            <person name="Pinto D."/>
            <person name="Vollmers J."/>
            <person name="Rivas-Marin E."/>
            <person name="Kohn T."/>
            <person name="Peeters S.H."/>
            <person name="Heuer A."/>
            <person name="Rast P."/>
            <person name="Oberbeckmann S."/>
            <person name="Bunk B."/>
            <person name="Jeske O."/>
            <person name="Meyerdierks A."/>
            <person name="Storesund J.E."/>
            <person name="Kallscheuer N."/>
            <person name="Luecker S."/>
            <person name="Lage O.M."/>
            <person name="Pohl T."/>
            <person name="Merkel B.J."/>
            <person name="Hornburger P."/>
            <person name="Mueller R.-W."/>
            <person name="Bruemmer F."/>
            <person name="Labrenz M."/>
            <person name="Spormann A.M."/>
            <person name="Op den Camp H."/>
            <person name="Overmann J."/>
            <person name="Amann R."/>
            <person name="Jetten M.S.M."/>
            <person name="Mascher T."/>
            <person name="Medema M.H."/>
            <person name="Devos D.P."/>
            <person name="Kaster A.-K."/>
            <person name="Ovreas L."/>
            <person name="Rohde M."/>
            <person name="Galperin M.Y."/>
            <person name="Jogler C."/>
        </authorList>
    </citation>
    <scope>NUCLEOTIDE SEQUENCE [LARGE SCALE GENOMIC DNA]</scope>
    <source>
        <strain evidence="2 3">Mal52</strain>
    </source>
</reference>